<reference evidence="1 2" key="1">
    <citation type="submission" date="2019-02" db="EMBL/GenBank/DDBJ databases">
        <title>Deep-cultivation of Planctomycetes and their phenomic and genomic characterization uncovers novel biology.</title>
        <authorList>
            <person name="Wiegand S."/>
            <person name="Jogler M."/>
            <person name="Boedeker C."/>
            <person name="Pinto D."/>
            <person name="Vollmers J."/>
            <person name="Rivas-Marin E."/>
            <person name="Kohn T."/>
            <person name="Peeters S.H."/>
            <person name="Heuer A."/>
            <person name="Rast P."/>
            <person name="Oberbeckmann S."/>
            <person name="Bunk B."/>
            <person name="Jeske O."/>
            <person name="Meyerdierks A."/>
            <person name="Storesund J.E."/>
            <person name="Kallscheuer N."/>
            <person name="Luecker S."/>
            <person name="Lage O.M."/>
            <person name="Pohl T."/>
            <person name="Merkel B.J."/>
            <person name="Hornburger P."/>
            <person name="Mueller R.-W."/>
            <person name="Bruemmer F."/>
            <person name="Labrenz M."/>
            <person name="Spormann A.M."/>
            <person name="Op Den Camp H."/>
            <person name="Overmann J."/>
            <person name="Amann R."/>
            <person name="Jetten M.S.M."/>
            <person name="Mascher T."/>
            <person name="Medema M.H."/>
            <person name="Devos D.P."/>
            <person name="Kaster A.-K."/>
            <person name="Ovreas L."/>
            <person name="Rohde M."/>
            <person name="Galperin M.Y."/>
            <person name="Jogler C."/>
        </authorList>
    </citation>
    <scope>NUCLEOTIDE SEQUENCE [LARGE SCALE GENOMIC DNA]</scope>
    <source>
        <strain evidence="1 2">Pla144</strain>
    </source>
</reference>
<organism evidence="1 2">
    <name type="scientific">Bythopirellula polymerisocia</name>
    <dbReference type="NCBI Taxonomy" id="2528003"/>
    <lineage>
        <taxon>Bacteria</taxon>
        <taxon>Pseudomonadati</taxon>
        <taxon>Planctomycetota</taxon>
        <taxon>Planctomycetia</taxon>
        <taxon>Pirellulales</taxon>
        <taxon>Lacipirellulaceae</taxon>
        <taxon>Bythopirellula</taxon>
    </lineage>
</organism>
<comment type="caution">
    <text evidence="1">The sequence shown here is derived from an EMBL/GenBank/DDBJ whole genome shotgun (WGS) entry which is preliminary data.</text>
</comment>
<protein>
    <recommendedName>
        <fullName evidence="3">MYM-type domain-containing protein</fullName>
    </recommendedName>
</protein>
<evidence type="ECO:0000313" key="1">
    <source>
        <dbReference type="EMBL" id="TWU21302.1"/>
    </source>
</evidence>
<dbReference type="EMBL" id="SJPS01000011">
    <property type="protein sequence ID" value="TWU21302.1"/>
    <property type="molecule type" value="Genomic_DNA"/>
</dbReference>
<dbReference type="Proteomes" id="UP000318437">
    <property type="component" value="Unassembled WGS sequence"/>
</dbReference>
<evidence type="ECO:0000313" key="2">
    <source>
        <dbReference type="Proteomes" id="UP000318437"/>
    </source>
</evidence>
<dbReference type="AlphaFoldDB" id="A0A5C6CB44"/>
<evidence type="ECO:0008006" key="3">
    <source>
        <dbReference type="Google" id="ProtNLM"/>
    </source>
</evidence>
<gene>
    <name evidence="1" type="ORF">Pla144_47120</name>
</gene>
<sequence>MALLNKMKGGIVPIVLQNTTTDLKCSECRSSIPYGGDVITAEKCVSGPRGVVPLGDIQYFCSDECISMYYGNGAVKRDLPNLPPRIP</sequence>
<accession>A0A5C6CB44</accession>
<name>A0A5C6CB44_9BACT</name>
<keyword evidence="2" id="KW-1185">Reference proteome</keyword>
<proteinExistence type="predicted"/>